<evidence type="ECO:0000256" key="10">
    <source>
        <dbReference type="ARBA" id="ARBA00023136"/>
    </source>
</evidence>
<evidence type="ECO:0000256" key="7">
    <source>
        <dbReference type="ARBA" id="ARBA00022833"/>
    </source>
</evidence>
<comment type="similarity">
    <text evidence="3 11">Belongs to the peptidase M50B family.</text>
</comment>
<name>A0A1K1W2C9_9GAMM</name>
<dbReference type="GO" id="GO:0006508">
    <property type="term" value="P:proteolysis"/>
    <property type="evidence" value="ECO:0007669"/>
    <property type="project" value="UniProtKB-KW"/>
</dbReference>
<dbReference type="Pfam" id="PF17820">
    <property type="entry name" value="PDZ_6"/>
    <property type="match status" value="2"/>
</dbReference>
<evidence type="ECO:0000256" key="8">
    <source>
        <dbReference type="ARBA" id="ARBA00022989"/>
    </source>
</evidence>
<evidence type="ECO:0000256" key="9">
    <source>
        <dbReference type="ARBA" id="ARBA00023049"/>
    </source>
</evidence>
<accession>A0A1K1W2C9</accession>
<feature type="transmembrane region" description="Helical" evidence="11">
    <location>
        <begin position="383"/>
        <end position="410"/>
    </location>
</feature>
<dbReference type="Proteomes" id="UP000182350">
    <property type="component" value="Unassembled WGS sequence"/>
</dbReference>
<evidence type="ECO:0000256" key="3">
    <source>
        <dbReference type="ARBA" id="ARBA00007931"/>
    </source>
</evidence>
<dbReference type="InterPro" id="IPR008915">
    <property type="entry name" value="Peptidase_M50"/>
</dbReference>
<dbReference type="STRING" id="1122209.SAMN02745752_01240"/>
<evidence type="ECO:0000313" key="13">
    <source>
        <dbReference type="EMBL" id="SFX31560.1"/>
    </source>
</evidence>
<keyword evidence="9 11" id="KW-0482">Metalloprotease</keyword>
<dbReference type="PANTHER" id="PTHR42837:SF2">
    <property type="entry name" value="MEMBRANE METALLOPROTEASE ARASP2, CHLOROPLASTIC-RELATED"/>
    <property type="match status" value="1"/>
</dbReference>
<keyword evidence="10 11" id="KW-0472">Membrane</keyword>
<feature type="domain" description="PDZ" evidence="12">
    <location>
        <begin position="121"/>
        <end position="157"/>
    </location>
</feature>
<dbReference type="OrthoDB" id="9782003at2"/>
<dbReference type="InterPro" id="IPR001478">
    <property type="entry name" value="PDZ"/>
</dbReference>
<dbReference type="SMART" id="SM00228">
    <property type="entry name" value="PDZ"/>
    <property type="match status" value="2"/>
</dbReference>
<evidence type="ECO:0000256" key="5">
    <source>
        <dbReference type="ARBA" id="ARBA00022692"/>
    </source>
</evidence>
<keyword evidence="4 13" id="KW-0645">Protease</keyword>
<reference evidence="13 14" key="1">
    <citation type="submission" date="2016-11" db="EMBL/GenBank/DDBJ databases">
        <authorList>
            <person name="Jaros S."/>
            <person name="Januszkiewicz K."/>
            <person name="Wedrychowicz H."/>
        </authorList>
    </citation>
    <scope>NUCLEOTIDE SEQUENCE [LARGE SCALE GENOMIC DNA]</scope>
    <source>
        <strain evidence="13 14">DSM 21637</strain>
    </source>
</reference>
<dbReference type="Gene3D" id="2.30.42.10">
    <property type="match status" value="2"/>
</dbReference>
<gene>
    <name evidence="13" type="ORF">SAMN02745752_01240</name>
</gene>
<evidence type="ECO:0000256" key="2">
    <source>
        <dbReference type="ARBA" id="ARBA00004141"/>
    </source>
</evidence>
<dbReference type="NCBIfam" id="TIGR00054">
    <property type="entry name" value="RIP metalloprotease RseP"/>
    <property type="match status" value="1"/>
</dbReference>
<feature type="transmembrane region" description="Helical" evidence="11">
    <location>
        <begin position="6"/>
        <end position="28"/>
    </location>
</feature>
<dbReference type="SUPFAM" id="SSF50156">
    <property type="entry name" value="PDZ domain-like"/>
    <property type="match status" value="2"/>
</dbReference>
<dbReference type="PROSITE" id="PS50106">
    <property type="entry name" value="PDZ"/>
    <property type="match status" value="2"/>
</dbReference>
<dbReference type="EC" id="3.4.24.-" evidence="11"/>
<dbReference type="CDD" id="cd06163">
    <property type="entry name" value="S2P-M50_PDZ_RseP-like"/>
    <property type="match status" value="2"/>
</dbReference>
<feature type="transmembrane region" description="Helical" evidence="11">
    <location>
        <begin position="431"/>
        <end position="448"/>
    </location>
</feature>
<keyword evidence="6 11" id="KW-0378">Hydrolase</keyword>
<keyword evidence="8 11" id="KW-1133">Transmembrane helix</keyword>
<keyword evidence="14" id="KW-1185">Reference proteome</keyword>
<dbReference type="NCBIfam" id="NF008046">
    <property type="entry name" value="PRK10779.1"/>
    <property type="match status" value="1"/>
</dbReference>
<dbReference type="GO" id="GO:0046872">
    <property type="term" value="F:metal ion binding"/>
    <property type="evidence" value="ECO:0007669"/>
    <property type="project" value="UniProtKB-KW"/>
</dbReference>
<protein>
    <recommendedName>
        <fullName evidence="11">Zinc metalloprotease</fullName>
        <ecNumber evidence="11">3.4.24.-</ecNumber>
    </recommendedName>
</protein>
<dbReference type="AlphaFoldDB" id="A0A1K1W2C9"/>
<sequence>MDFLHTLVALIVTLGVLITFHEFGHFWVARRCGVKVLRFSVGFGKPLLRWHDRQGTEYVIAALPLGGYVKMLDEREGEVPPELLAQSFNRKPVGQRFAIVAAGPLANFLLAILAYWLLFVVGTQVPAPLVGQVQQSSAAAEAGLRAGDEILRVNGRDTPSWQAVGLGLLSNMGETTRITLDVRNRDELHERSLQLQVERFLSGQSEPDPLGSLGIQPWRPDIEPILGSIQTGGAADRAGLRPGDHILAVDSQPIAHWQALVDRLQASPGQQIELELERGSEYLRIPVTPGIRQLDDGREVGFIGAGVQMPEWPAELLREQRFGPLESIWRATEKTAEMSWLTVTSIGKMITGLISPTNLSGPITIARVASDSARSGWESFITFLAYVSISLAILNLLPIPVLDGGHLVFYAIEAIRGRPVSERTQEMATRVGLALLGTLMIMAFYFDILRL</sequence>
<keyword evidence="5 11" id="KW-0812">Transmembrane</keyword>
<dbReference type="Pfam" id="PF02163">
    <property type="entry name" value="Peptidase_M50"/>
    <property type="match status" value="1"/>
</dbReference>
<comment type="subcellular location">
    <subcellularLocation>
        <location evidence="2">Membrane</location>
        <topology evidence="2">Multi-pass membrane protein</topology>
    </subcellularLocation>
</comment>
<dbReference type="RefSeq" id="WP_072325476.1">
    <property type="nucleotide sequence ID" value="NZ_FPJW01000003.1"/>
</dbReference>
<evidence type="ECO:0000256" key="6">
    <source>
        <dbReference type="ARBA" id="ARBA00022801"/>
    </source>
</evidence>
<dbReference type="GO" id="GO:0004222">
    <property type="term" value="F:metalloendopeptidase activity"/>
    <property type="evidence" value="ECO:0007669"/>
    <property type="project" value="InterPro"/>
</dbReference>
<dbReference type="EMBL" id="FPJW01000003">
    <property type="protein sequence ID" value="SFX31560.1"/>
    <property type="molecule type" value="Genomic_DNA"/>
</dbReference>
<keyword evidence="7 11" id="KW-0862">Zinc</keyword>
<dbReference type="GO" id="GO:0016020">
    <property type="term" value="C:membrane"/>
    <property type="evidence" value="ECO:0007669"/>
    <property type="project" value="UniProtKB-SubCell"/>
</dbReference>
<feature type="transmembrane region" description="Helical" evidence="11">
    <location>
        <begin position="97"/>
        <end position="118"/>
    </location>
</feature>
<evidence type="ECO:0000256" key="4">
    <source>
        <dbReference type="ARBA" id="ARBA00022670"/>
    </source>
</evidence>
<evidence type="ECO:0000313" key="14">
    <source>
        <dbReference type="Proteomes" id="UP000182350"/>
    </source>
</evidence>
<proteinExistence type="inferred from homology"/>
<dbReference type="InterPro" id="IPR041489">
    <property type="entry name" value="PDZ_6"/>
</dbReference>
<evidence type="ECO:0000259" key="12">
    <source>
        <dbReference type="PROSITE" id="PS50106"/>
    </source>
</evidence>
<keyword evidence="11" id="KW-0479">Metal-binding</keyword>
<evidence type="ECO:0000256" key="11">
    <source>
        <dbReference type="RuleBase" id="RU362031"/>
    </source>
</evidence>
<evidence type="ECO:0000256" key="1">
    <source>
        <dbReference type="ARBA" id="ARBA00001947"/>
    </source>
</evidence>
<comment type="cofactor">
    <cofactor evidence="1 11">
        <name>Zn(2+)</name>
        <dbReference type="ChEBI" id="CHEBI:29105"/>
    </cofactor>
</comment>
<feature type="domain" description="PDZ" evidence="12">
    <location>
        <begin position="194"/>
        <end position="254"/>
    </location>
</feature>
<dbReference type="InterPro" id="IPR036034">
    <property type="entry name" value="PDZ_sf"/>
</dbReference>
<dbReference type="InterPro" id="IPR004387">
    <property type="entry name" value="Pept_M50_Zn"/>
</dbReference>
<organism evidence="13 14">
    <name type="scientific">Marinospirillum alkaliphilum DSM 21637</name>
    <dbReference type="NCBI Taxonomy" id="1122209"/>
    <lineage>
        <taxon>Bacteria</taxon>
        <taxon>Pseudomonadati</taxon>
        <taxon>Pseudomonadota</taxon>
        <taxon>Gammaproteobacteria</taxon>
        <taxon>Oceanospirillales</taxon>
        <taxon>Oceanospirillaceae</taxon>
        <taxon>Marinospirillum</taxon>
    </lineage>
</organism>
<dbReference type="PANTHER" id="PTHR42837">
    <property type="entry name" value="REGULATOR OF SIGMA-E PROTEASE RSEP"/>
    <property type="match status" value="1"/>
</dbReference>